<feature type="compositionally biased region" description="Polar residues" evidence="1">
    <location>
        <begin position="70"/>
        <end position="84"/>
    </location>
</feature>
<name>A0A059JBS5_TRIIM</name>
<dbReference type="OMA" id="MIDPMRA"/>
<feature type="compositionally biased region" description="Basic and acidic residues" evidence="1">
    <location>
        <begin position="485"/>
        <end position="497"/>
    </location>
</feature>
<keyword evidence="4" id="KW-1185">Reference proteome</keyword>
<protein>
    <recommendedName>
        <fullName evidence="2">DUF8035 domain-containing protein</fullName>
    </recommendedName>
</protein>
<proteinExistence type="predicted"/>
<dbReference type="OrthoDB" id="5418088at2759"/>
<feature type="compositionally biased region" description="Polar residues" evidence="1">
    <location>
        <begin position="136"/>
        <end position="147"/>
    </location>
</feature>
<feature type="region of interest" description="Disordered" evidence="1">
    <location>
        <begin position="202"/>
        <end position="514"/>
    </location>
</feature>
<evidence type="ECO:0000256" key="1">
    <source>
        <dbReference type="SAM" id="MobiDB-lite"/>
    </source>
</evidence>
<feature type="compositionally biased region" description="Low complexity" evidence="1">
    <location>
        <begin position="53"/>
        <end position="68"/>
    </location>
</feature>
<feature type="domain" description="DUF8035" evidence="2">
    <location>
        <begin position="515"/>
        <end position="565"/>
    </location>
</feature>
<evidence type="ECO:0000313" key="4">
    <source>
        <dbReference type="Proteomes" id="UP000024533"/>
    </source>
</evidence>
<feature type="compositionally biased region" description="Basic and acidic residues" evidence="1">
    <location>
        <begin position="571"/>
        <end position="590"/>
    </location>
</feature>
<dbReference type="STRING" id="1215338.A0A059JBS5"/>
<dbReference type="AlphaFoldDB" id="A0A059JBS5"/>
<feature type="region of interest" description="Disordered" evidence="1">
    <location>
        <begin position="1"/>
        <end position="152"/>
    </location>
</feature>
<dbReference type="HOGENOM" id="CLU_018248_0_0_1"/>
<reference evidence="3 4" key="1">
    <citation type="submission" date="2014-02" db="EMBL/GenBank/DDBJ databases">
        <title>The Genome Sequence of Trichophyton interdigitale MR816.</title>
        <authorList>
            <consortium name="The Broad Institute Genomics Platform"/>
            <person name="Cuomo C.A."/>
            <person name="White T.C."/>
            <person name="Graser Y."/>
            <person name="Martinez-Rossi N."/>
            <person name="Heitman J."/>
            <person name="Young S.K."/>
            <person name="Zeng Q."/>
            <person name="Gargeya S."/>
            <person name="Abouelleil A."/>
            <person name="Alvarado L."/>
            <person name="Chapman S.B."/>
            <person name="Gainer-Dewar J."/>
            <person name="Goldberg J."/>
            <person name="Griggs A."/>
            <person name="Gujja S."/>
            <person name="Hansen M."/>
            <person name="Howarth C."/>
            <person name="Imamovic A."/>
            <person name="Larimer J."/>
            <person name="Martinez D."/>
            <person name="Murphy C."/>
            <person name="Pearson M.D."/>
            <person name="Persinoti G."/>
            <person name="Poon T."/>
            <person name="Priest M."/>
            <person name="Roberts A.D."/>
            <person name="Saif S."/>
            <person name="Shea T.D."/>
            <person name="Sykes S.N."/>
            <person name="Wortman J."/>
            <person name="Nusbaum C."/>
            <person name="Birren B."/>
        </authorList>
    </citation>
    <scope>NUCLEOTIDE SEQUENCE [LARGE SCALE GENOMIC DNA]</scope>
    <source>
        <strain evidence="3 4">MR816</strain>
    </source>
</reference>
<feature type="compositionally biased region" description="Basic and acidic residues" evidence="1">
    <location>
        <begin position="220"/>
        <end position="243"/>
    </location>
</feature>
<dbReference type="PANTHER" id="PTHR42081">
    <property type="entry name" value="ZINC FINGER PROTEIN DHHC DOMAIN CONTAINING PROTEIN"/>
    <property type="match status" value="1"/>
</dbReference>
<dbReference type="Pfam" id="PF26118">
    <property type="entry name" value="DUF8035"/>
    <property type="match status" value="1"/>
</dbReference>
<gene>
    <name evidence="3" type="ORF">H109_03220</name>
</gene>
<evidence type="ECO:0000259" key="2">
    <source>
        <dbReference type="Pfam" id="PF26118"/>
    </source>
</evidence>
<dbReference type="Proteomes" id="UP000024533">
    <property type="component" value="Unassembled WGS sequence"/>
</dbReference>
<feature type="compositionally biased region" description="Polar residues" evidence="1">
    <location>
        <begin position="244"/>
        <end position="265"/>
    </location>
</feature>
<sequence length="614" mass="68493">MACQDIRSGARRSSRASGGRELKLPPSYTVDGRTYTAGPEMRPRSHTISAEASRSPLNPLNLPSSPSRQPVVTTIKPRSQTIYPTPSRDGGERYITPSSSHSRHRQASGPLGGEPDTIVPSGERELKYRNGYLTPAGNSGFPSPNRDSSYKDIDVHDSFSYTNAREQFYRDSDAIRESRRQIPAVRKARPLSLTGLEAYLPQVTRDPKAAGPPPSSRRFLAPEREDAPRNYREIKPRDLDTETSRNNPTVPRASDNTRQNSSLRNPVSLHQDRTTSPSPAPPAPRRSGYDNSAEKGYQIRRDANNNVIVDDKPETARRDRRLSVSGQTPNRDRGYSTGRAPDGMTGGGLATAGLASGYSNEPMDAHPRSEARSGRDRSDYPSRPEDKYKSSRNWPQDSNDGYYSDGARGNHRYKPSSSSRETERRPRAPSPVDSDSMRPTNSSRHENYERGATRESNSTSAKRSPPPASGTSPDTQAPRGILKQPTEKFPEEPHAVREGVAPLKDAPKKGVPAGARWTKIDRRLVSPSALEGRERFEERPDYVIVLRVLSREEIEEYALSSAKIRVSRTRRISDRKSRDEDDTRTRGRDSDSDDEDDHISSQLRLEPPPRDPRR</sequence>
<feature type="compositionally biased region" description="Basic and acidic residues" evidence="1">
    <location>
        <begin position="443"/>
        <end position="453"/>
    </location>
</feature>
<dbReference type="PANTHER" id="PTHR42081:SF1">
    <property type="entry name" value="ZINC FINGER PROTEIN DHHC DOMAIN CONTAINING PROTEIN"/>
    <property type="match status" value="1"/>
</dbReference>
<accession>A0A059JBS5</accession>
<comment type="caution">
    <text evidence="3">The sequence shown here is derived from an EMBL/GenBank/DDBJ whole genome shotgun (WGS) entry which is preliminary data.</text>
</comment>
<organism evidence="3 4">
    <name type="scientific">Trichophyton interdigitale (strain MR816)</name>
    <dbReference type="NCBI Taxonomy" id="1215338"/>
    <lineage>
        <taxon>Eukaryota</taxon>
        <taxon>Fungi</taxon>
        <taxon>Dikarya</taxon>
        <taxon>Ascomycota</taxon>
        <taxon>Pezizomycotina</taxon>
        <taxon>Eurotiomycetes</taxon>
        <taxon>Eurotiomycetidae</taxon>
        <taxon>Onygenales</taxon>
        <taxon>Arthrodermataceae</taxon>
        <taxon>Trichophyton</taxon>
    </lineage>
</organism>
<feature type="region of interest" description="Disordered" evidence="1">
    <location>
        <begin position="564"/>
        <end position="614"/>
    </location>
</feature>
<dbReference type="EMBL" id="AOKY01000233">
    <property type="protein sequence ID" value="KDB24937.1"/>
    <property type="molecule type" value="Genomic_DNA"/>
</dbReference>
<dbReference type="InterPro" id="IPR058348">
    <property type="entry name" value="DUF8035"/>
</dbReference>
<feature type="compositionally biased region" description="Basic and acidic residues" evidence="1">
    <location>
        <begin position="363"/>
        <end position="389"/>
    </location>
</feature>
<feature type="compositionally biased region" description="Polar residues" evidence="1">
    <location>
        <begin position="391"/>
        <end position="401"/>
    </location>
</feature>
<evidence type="ECO:0000313" key="3">
    <source>
        <dbReference type="EMBL" id="KDB24937.1"/>
    </source>
</evidence>
<feature type="compositionally biased region" description="Basic and acidic residues" evidence="1">
    <location>
        <begin position="297"/>
        <end position="317"/>
    </location>
</feature>